<evidence type="ECO:0000256" key="7">
    <source>
        <dbReference type="ARBA" id="ARBA00023242"/>
    </source>
</evidence>
<evidence type="ECO:0000256" key="4">
    <source>
        <dbReference type="ARBA" id="ARBA00022441"/>
    </source>
</evidence>
<dbReference type="SUPFAM" id="SSF54695">
    <property type="entry name" value="POZ domain"/>
    <property type="match status" value="1"/>
</dbReference>
<protein>
    <submittedName>
        <fullName evidence="10">Kelch-like ECH-associated protein 1-like</fullName>
    </submittedName>
</protein>
<dbReference type="PRINTS" id="PR00501">
    <property type="entry name" value="KELCHREPEAT"/>
</dbReference>
<dbReference type="GeneID" id="100369057"/>
<dbReference type="InterPro" id="IPR015915">
    <property type="entry name" value="Kelch-typ_b-propeller"/>
</dbReference>
<dbReference type="PANTHER" id="PTHR45632:SF13">
    <property type="entry name" value="KELCH-LIKE PROTEIN 26"/>
    <property type="match status" value="1"/>
</dbReference>
<dbReference type="PIRSF" id="PIRSF037037">
    <property type="entry name" value="Kelch-like_protein_gigaxonin"/>
    <property type="match status" value="1"/>
</dbReference>
<reference evidence="10" key="1">
    <citation type="submission" date="2025-08" db="UniProtKB">
        <authorList>
            <consortium name="RefSeq"/>
        </authorList>
    </citation>
    <scope>IDENTIFICATION</scope>
    <source>
        <tissue evidence="10">Testes</tissue>
    </source>
</reference>
<dbReference type="Proteomes" id="UP000694865">
    <property type="component" value="Unplaced"/>
</dbReference>
<feature type="domain" description="BTB" evidence="8">
    <location>
        <begin position="51"/>
        <end position="118"/>
    </location>
</feature>
<dbReference type="SMART" id="SM00225">
    <property type="entry name" value="BTB"/>
    <property type="match status" value="1"/>
</dbReference>
<dbReference type="CDD" id="cd18248">
    <property type="entry name" value="BTB_POZ_KLHL19_KEAP1"/>
    <property type="match status" value="1"/>
</dbReference>
<evidence type="ECO:0000313" key="9">
    <source>
        <dbReference type="Proteomes" id="UP000694865"/>
    </source>
</evidence>
<dbReference type="InterPro" id="IPR006652">
    <property type="entry name" value="Kelch_1"/>
</dbReference>
<name>A0ABM0GZQ5_SACKO</name>
<dbReference type="PANTHER" id="PTHR45632">
    <property type="entry name" value="LD33804P"/>
    <property type="match status" value="1"/>
</dbReference>
<dbReference type="InterPro" id="IPR011333">
    <property type="entry name" value="SKP1/BTB/POZ_sf"/>
</dbReference>
<dbReference type="InterPro" id="IPR000210">
    <property type="entry name" value="BTB/POZ_dom"/>
</dbReference>
<sequence>MAECLPPPQPCNGNKYKYQSTQDGAFIFRIEQHHSEAFQVMNELRYNKHLCDVTIQVEDKEFYAHKVVLASSSSYFRAMFTSGFGECKKNKIEIKETHPCVFALLVDFAYTSTILVNEWNVLKLLTTAIMFQMNHVVNACCQFLEHQLDPSNCIGIAGFSKEYSLVELHETSMAFICKNFREVSKTEEFMNLNLFQLVKLVSQDRLNVMCESEVYNACLQWIKHDECGRRTCFNKLLGGGIRCSQLTPNFLKKQLQHCNILKCEPKCKDYLAKIFQDLTLHKKMGEKGRIPPSHCVIYSAGGYLRHSLSNMECYYPESNSWIRLADLPEPRSGLSAVTIHGTFFAVGGRNNSPDGNMDSNSLDAYDPITNTWKICQPMNFPRNRVGVGVIDGLLYAVGGSQGCRHHNTVERYDPKENTWTQVASMHTSRIGVGCAVANRLLYAIGGYDGTNRLKCVECYYPETDEWKCMASMNTTRSGAGVAAIDNQIYAVGGYDGTSQLNSVERYDIENNTWCYVASMNSRRSALSVAVLYGKLFALGGYDGSDFLATVEVYDAAADSWNILSQMSTGRSGAGVAVGMEPCLNR</sequence>
<keyword evidence="5" id="KW-0963">Cytoplasm</keyword>
<comment type="similarity">
    <text evidence="3">Belongs to the KEAP1 family.</text>
</comment>
<dbReference type="Gene3D" id="2.120.10.80">
    <property type="entry name" value="Kelch-type beta propeller"/>
    <property type="match status" value="1"/>
</dbReference>
<keyword evidence="7" id="KW-0539">Nucleus</keyword>
<dbReference type="Pfam" id="PF07707">
    <property type="entry name" value="BACK"/>
    <property type="match status" value="1"/>
</dbReference>
<keyword evidence="9" id="KW-1185">Reference proteome</keyword>
<dbReference type="InterPro" id="IPR030563">
    <property type="entry name" value="KEAP1_BTB_POZ_dom"/>
</dbReference>
<evidence type="ECO:0000256" key="6">
    <source>
        <dbReference type="ARBA" id="ARBA00022737"/>
    </source>
</evidence>
<dbReference type="SMART" id="SM00612">
    <property type="entry name" value="Kelch"/>
    <property type="match status" value="6"/>
</dbReference>
<organism evidence="9 10">
    <name type="scientific">Saccoglossus kowalevskii</name>
    <name type="common">Acorn worm</name>
    <dbReference type="NCBI Taxonomy" id="10224"/>
    <lineage>
        <taxon>Eukaryota</taxon>
        <taxon>Metazoa</taxon>
        <taxon>Hemichordata</taxon>
        <taxon>Enteropneusta</taxon>
        <taxon>Harrimaniidae</taxon>
        <taxon>Saccoglossus</taxon>
    </lineage>
</organism>
<dbReference type="SMART" id="SM00875">
    <property type="entry name" value="BACK"/>
    <property type="match status" value="1"/>
</dbReference>
<evidence type="ECO:0000256" key="2">
    <source>
        <dbReference type="ARBA" id="ARBA00004496"/>
    </source>
</evidence>
<proteinExistence type="inferred from homology"/>
<gene>
    <name evidence="10" type="primary">LOC100369057</name>
</gene>
<evidence type="ECO:0000259" key="8">
    <source>
        <dbReference type="PROSITE" id="PS50097"/>
    </source>
</evidence>
<accession>A0ABM0GZQ5</accession>
<dbReference type="Pfam" id="PF01344">
    <property type="entry name" value="Kelch_1"/>
    <property type="match status" value="6"/>
</dbReference>
<evidence type="ECO:0000313" key="10">
    <source>
        <dbReference type="RefSeq" id="XP_002740989.1"/>
    </source>
</evidence>
<dbReference type="Pfam" id="PF00651">
    <property type="entry name" value="BTB"/>
    <property type="match status" value="1"/>
</dbReference>
<dbReference type="InterPro" id="IPR011705">
    <property type="entry name" value="BACK"/>
</dbReference>
<keyword evidence="4" id="KW-0880">Kelch repeat</keyword>
<dbReference type="PROSITE" id="PS50097">
    <property type="entry name" value="BTB"/>
    <property type="match status" value="1"/>
</dbReference>
<dbReference type="InterPro" id="IPR017096">
    <property type="entry name" value="BTB-kelch_protein"/>
</dbReference>
<comment type="subcellular location">
    <subcellularLocation>
        <location evidence="2">Cytoplasm</location>
    </subcellularLocation>
    <subcellularLocation>
        <location evidence="1">Nucleus</location>
    </subcellularLocation>
</comment>
<evidence type="ECO:0000256" key="5">
    <source>
        <dbReference type="ARBA" id="ARBA00022490"/>
    </source>
</evidence>
<dbReference type="SUPFAM" id="SSF117281">
    <property type="entry name" value="Kelch motif"/>
    <property type="match status" value="1"/>
</dbReference>
<dbReference type="Gene3D" id="1.25.40.420">
    <property type="match status" value="1"/>
</dbReference>
<evidence type="ECO:0000256" key="3">
    <source>
        <dbReference type="ARBA" id="ARBA00005288"/>
    </source>
</evidence>
<keyword evidence="6" id="KW-0677">Repeat</keyword>
<evidence type="ECO:0000256" key="1">
    <source>
        <dbReference type="ARBA" id="ARBA00004123"/>
    </source>
</evidence>
<dbReference type="RefSeq" id="XP_002740989.1">
    <property type="nucleotide sequence ID" value="XM_002740943.1"/>
</dbReference>
<dbReference type="Gene3D" id="3.30.710.10">
    <property type="entry name" value="Potassium Channel Kv1.1, Chain A"/>
    <property type="match status" value="1"/>
</dbReference>